<evidence type="ECO:0000256" key="1">
    <source>
        <dbReference type="ARBA" id="ARBA00038048"/>
    </source>
</evidence>
<dbReference type="Pfam" id="PF03435">
    <property type="entry name" value="Sacchrp_dh_NADP"/>
    <property type="match status" value="1"/>
</dbReference>
<evidence type="ECO:0000313" key="4">
    <source>
        <dbReference type="EMBL" id="GMI45113.1"/>
    </source>
</evidence>
<comment type="caution">
    <text evidence="4">The sequence shown here is derived from an EMBL/GenBank/DDBJ whole genome shotgun (WGS) entry which is preliminary data.</text>
</comment>
<name>A0A9W7GIY8_9STRA</name>
<proteinExistence type="inferred from homology"/>
<dbReference type="PANTHER" id="PTHR12286">
    <property type="entry name" value="SACCHAROPINE DEHYDROGENASE-LIKE OXIDOREDUCTASE"/>
    <property type="match status" value="1"/>
</dbReference>
<dbReference type="GO" id="GO:0005811">
    <property type="term" value="C:lipid droplet"/>
    <property type="evidence" value="ECO:0007669"/>
    <property type="project" value="TreeGrafter"/>
</dbReference>
<keyword evidence="2" id="KW-1133">Transmembrane helix</keyword>
<keyword evidence="2" id="KW-0812">Transmembrane</keyword>
<dbReference type="InterPro" id="IPR051276">
    <property type="entry name" value="Saccharopine_DH-like_oxidrdct"/>
</dbReference>
<reference evidence="5" key="1">
    <citation type="journal article" date="2023" name="Commun. Biol.">
        <title>Genome analysis of Parmales, the sister group of diatoms, reveals the evolutionary specialization of diatoms from phago-mixotrophs to photoautotrophs.</title>
        <authorList>
            <person name="Ban H."/>
            <person name="Sato S."/>
            <person name="Yoshikawa S."/>
            <person name="Yamada K."/>
            <person name="Nakamura Y."/>
            <person name="Ichinomiya M."/>
            <person name="Sato N."/>
            <person name="Blanc-Mathieu R."/>
            <person name="Endo H."/>
            <person name="Kuwata A."/>
            <person name="Ogata H."/>
        </authorList>
    </citation>
    <scope>NUCLEOTIDE SEQUENCE [LARGE SCALE GENOMIC DNA]</scope>
</reference>
<gene>
    <name evidence="4" type="ORF">TrCOL_g10299</name>
</gene>
<dbReference type="InterPro" id="IPR036291">
    <property type="entry name" value="NAD(P)-bd_dom_sf"/>
</dbReference>
<dbReference type="InterPro" id="IPR005097">
    <property type="entry name" value="Sacchrp_dh_NADP-bd"/>
</dbReference>
<evidence type="ECO:0000313" key="5">
    <source>
        <dbReference type="Proteomes" id="UP001165065"/>
    </source>
</evidence>
<dbReference type="OrthoDB" id="10268090at2759"/>
<dbReference type="GO" id="GO:0005886">
    <property type="term" value="C:plasma membrane"/>
    <property type="evidence" value="ECO:0007669"/>
    <property type="project" value="TreeGrafter"/>
</dbReference>
<keyword evidence="5" id="KW-1185">Reference proteome</keyword>
<comment type="similarity">
    <text evidence="1">Belongs to the saccharopine dehydrogenase family.</text>
</comment>
<accession>A0A9W7GIY8</accession>
<feature type="transmembrane region" description="Helical" evidence="2">
    <location>
        <begin position="274"/>
        <end position="294"/>
    </location>
</feature>
<keyword evidence="2" id="KW-0472">Membrane</keyword>
<dbReference type="Proteomes" id="UP001165065">
    <property type="component" value="Unassembled WGS sequence"/>
</dbReference>
<feature type="domain" description="Saccharopine dehydrogenase NADP binding" evidence="3">
    <location>
        <begin position="5"/>
        <end position="131"/>
    </location>
</feature>
<dbReference type="GO" id="GO:0009247">
    <property type="term" value="P:glycolipid biosynthetic process"/>
    <property type="evidence" value="ECO:0007669"/>
    <property type="project" value="TreeGrafter"/>
</dbReference>
<evidence type="ECO:0000259" key="3">
    <source>
        <dbReference type="Pfam" id="PF03435"/>
    </source>
</evidence>
<organism evidence="4 5">
    <name type="scientific">Triparma columacea</name>
    <dbReference type="NCBI Taxonomy" id="722753"/>
    <lineage>
        <taxon>Eukaryota</taxon>
        <taxon>Sar</taxon>
        <taxon>Stramenopiles</taxon>
        <taxon>Ochrophyta</taxon>
        <taxon>Bolidophyceae</taxon>
        <taxon>Parmales</taxon>
        <taxon>Triparmaceae</taxon>
        <taxon>Triparma</taxon>
    </lineage>
</organism>
<dbReference type="GO" id="GO:0005739">
    <property type="term" value="C:mitochondrion"/>
    <property type="evidence" value="ECO:0007669"/>
    <property type="project" value="TreeGrafter"/>
</dbReference>
<dbReference type="EMBL" id="BRYA01000237">
    <property type="protein sequence ID" value="GMI45113.1"/>
    <property type="molecule type" value="Genomic_DNA"/>
</dbReference>
<protein>
    <recommendedName>
        <fullName evidence="3">Saccharopine dehydrogenase NADP binding domain-containing protein</fullName>
    </recommendedName>
</protein>
<sequence>MPYDIVLYGCTGFTGKLATAYLAKTYGDTIKWAVAGRSKERVQKVADTIGEGIPDVIIADSQNEKELLAMVKKTKVMASTAGPFARYGSLLVKVCAENGVDYTDITGETNWVREMIAKYDDVARKSGARIVSFCGHDSIPWDLSTYMLANKLKEGGEDLVKVDFYDDIDSAPSGGTLETAFAIMFGKEKAYKFTEQKKLGYDALLKTPKGKKSDYGLKAKNVGYTVKAPSHKSLPYRSFFFMAPVNANSVKRSNALNGYGAQITYCEGTSFKSFFAAFFYVLSWAIYGIGVYIAPIRAIMRAVWLPKPGEGPSEQAMDNGHLYVLGVAKGDKGTVVKCTMGFEVDPGYKDTARMLVESALALSLDGKKIKSEGGVLTPGACQKEVLLDRLLKTGTAFEFH</sequence>
<dbReference type="PANTHER" id="PTHR12286:SF5">
    <property type="entry name" value="SACCHAROPINE DEHYDROGENASE-LIKE OXIDOREDUCTASE"/>
    <property type="match status" value="1"/>
</dbReference>
<dbReference type="AlphaFoldDB" id="A0A9W7GIY8"/>
<evidence type="ECO:0000256" key="2">
    <source>
        <dbReference type="SAM" id="Phobius"/>
    </source>
</evidence>
<dbReference type="Gene3D" id="3.40.50.720">
    <property type="entry name" value="NAD(P)-binding Rossmann-like Domain"/>
    <property type="match status" value="1"/>
</dbReference>
<dbReference type="SUPFAM" id="SSF51735">
    <property type="entry name" value="NAD(P)-binding Rossmann-fold domains"/>
    <property type="match status" value="1"/>
</dbReference>